<feature type="region of interest" description="Disordered" evidence="1">
    <location>
        <begin position="70"/>
        <end position="121"/>
    </location>
</feature>
<gene>
    <name evidence="2" type="primary">62</name>
    <name evidence="2" type="ORF">PBI_MARYV_62</name>
</gene>
<proteinExistence type="predicted"/>
<reference evidence="2 3" key="1">
    <citation type="submission" date="2019-10" db="EMBL/GenBank/DDBJ databases">
        <authorList>
            <person name="Garlena R.A."/>
            <person name="Russell D.A."/>
            <person name="Pope W.H."/>
            <person name="Jacobs-Sera D."/>
            <person name="Hatfull G.F."/>
        </authorList>
    </citation>
    <scope>NUCLEOTIDE SEQUENCE [LARGE SCALE GENOMIC DNA]</scope>
</reference>
<sequence>MSDEPIYYEWERRTDGPPWSVRDWQGRWHDFDTEEDQLAFIERDKRMLAAASADARADVVVQMTQAFENQPDVDSGHAEQAVDHTGQAEAQRAGAGRQGNRQSRRRSRRLANSKKASGRRR</sequence>
<evidence type="ECO:0000313" key="2">
    <source>
        <dbReference type="EMBL" id="QGJ90033.1"/>
    </source>
</evidence>
<accession>A0A649VE27</accession>
<name>A0A649VE27_9CAUD</name>
<dbReference type="Proteomes" id="UP000424201">
    <property type="component" value="Genome"/>
</dbReference>
<evidence type="ECO:0000256" key="1">
    <source>
        <dbReference type="SAM" id="MobiDB-lite"/>
    </source>
</evidence>
<organism evidence="2 3">
    <name type="scientific">Mycobacterium phage MaryV</name>
    <dbReference type="NCBI Taxonomy" id="2656593"/>
    <lineage>
        <taxon>Viruses</taxon>
        <taxon>Duplodnaviria</taxon>
        <taxon>Heunggongvirae</taxon>
        <taxon>Uroviricota</taxon>
        <taxon>Caudoviricetes</taxon>
        <taxon>Vilmaviridae</taxon>
        <taxon>Wildcatvirus</taxon>
        <taxon>Wildcatvirus wildcat</taxon>
        <taxon>Mycobacterium virus Wildcat</taxon>
    </lineage>
</organism>
<dbReference type="EMBL" id="MN585992">
    <property type="protein sequence ID" value="QGJ90033.1"/>
    <property type="molecule type" value="Genomic_DNA"/>
</dbReference>
<feature type="compositionally biased region" description="Basic residues" evidence="1">
    <location>
        <begin position="102"/>
        <end position="121"/>
    </location>
</feature>
<protein>
    <submittedName>
        <fullName evidence="2">Uncharacterized protein</fullName>
    </submittedName>
</protein>
<feature type="compositionally biased region" description="Low complexity" evidence="1">
    <location>
        <begin position="87"/>
        <end position="101"/>
    </location>
</feature>
<evidence type="ECO:0000313" key="3">
    <source>
        <dbReference type="Proteomes" id="UP000424201"/>
    </source>
</evidence>